<name>A0A6B3RES0_9RHOB</name>
<evidence type="ECO:0000313" key="2">
    <source>
        <dbReference type="Proteomes" id="UP000481421"/>
    </source>
</evidence>
<gene>
    <name evidence="1" type="ORF">G3572_00170</name>
</gene>
<dbReference type="AlphaFoldDB" id="A0A6B3RES0"/>
<accession>A0A6B3RES0</accession>
<evidence type="ECO:0000313" key="1">
    <source>
        <dbReference type="EMBL" id="NEX44604.1"/>
    </source>
</evidence>
<reference evidence="1 2" key="1">
    <citation type="submission" date="2020-02" db="EMBL/GenBank/DDBJ databases">
        <title>Rhodobacter algicola sp. nov., isolated from microalga culture.</title>
        <authorList>
            <person name="Park C.-Y."/>
        </authorList>
    </citation>
    <scope>NUCLEOTIDE SEQUENCE [LARGE SCALE GENOMIC DNA]</scope>
    <source>
        <strain evidence="1 2">ETT8</strain>
    </source>
</reference>
<keyword evidence="2" id="KW-1185">Reference proteome</keyword>
<protein>
    <submittedName>
        <fullName evidence="1">Uncharacterized protein</fullName>
    </submittedName>
</protein>
<dbReference type="RefSeq" id="WP_164608664.1">
    <property type="nucleotide sequence ID" value="NZ_JAAIKE010000001.1"/>
</dbReference>
<dbReference type="EMBL" id="JAAIKE010000001">
    <property type="protein sequence ID" value="NEX44604.1"/>
    <property type="molecule type" value="Genomic_DNA"/>
</dbReference>
<proteinExistence type="predicted"/>
<organism evidence="1 2">
    <name type="scientific">Pseudotabrizicola algicola</name>
    <dbReference type="NCBI Taxonomy" id="2709381"/>
    <lineage>
        <taxon>Bacteria</taxon>
        <taxon>Pseudomonadati</taxon>
        <taxon>Pseudomonadota</taxon>
        <taxon>Alphaproteobacteria</taxon>
        <taxon>Rhodobacterales</taxon>
        <taxon>Paracoccaceae</taxon>
        <taxon>Pseudotabrizicola</taxon>
    </lineage>
</organism>
<dbReference type="Proteomes" id="UP000481421">
    <property type="component" value="Unassembled WGS sequence"/>
</dbReference>
<comment type="caution">
    <text evidence="1">The sequence shown here is derived from an EMBL/GenBank/DDBJ whole genome shotgun (WGS) entry which is preliminary data.</text>
</comment>
<sequence>MASAQALLKRVAKLEAARNPRPSPIAAIYGSTEAFAAECMAEVEAGKLCGTDMPVLLDCLRRWDSEGSWDVRRATGNGVWRR</sequence>